<feature type="transmembrane region" description="Helical" evidence="7">
    <location>
        <begin position="155"/>
        <end position="174"/>
    </location>
</feature>
<dbReference type="PANTHER" id="PTHR23517">
    <property type="entry name" value="RESISTANCE PROTEIN MDTM, PUTATIVE-RELATED-RELATED"/>
    <property type="match status" value="1"/>
</dbReference>
<dbReference type="InterPro" id="IPR050171">
    <property type="entry name" value="MFS_Transporters"/>
</dbReference>
<dbReference type="GO" id="GO:0005886">
    <property type="term" value="C:plasma membrane"/>
    <property type="evidence" value="ECO:0007669"/>
    <property type="project" value="UniProtKB-SubCell"/>
</dbReference>
<dbReference type="PANTHER" id="PTHR23517:SF2">
    <property type="entry name" value="MULTIDRUG RESISTANCE PROTEIN MDTH"/>
    <property type="match status" value="1"/>
</dbReference>
<comment type="caution">
    <text evidence="9">The sequence shown here is derived from an EMBL/GenBank/DDBJ whole genome shotgun (WGS) entry which is preliminary data.</text>
</comment>
<evidence type="ECO:0000313" key="10">
    <source>
        <dbReference type="Proteomes" id="UP000179642"/>
    </source>
</evidence>
<protein>
    <recommendedName>
        <fullName evidence="8">Major facilitator superfamily (MFS) profile domain-containing protein</fullName>
    </recommendedName>
</protein>
<sequence length="420" mass="44149">MLLKNRPFEAESPRTPWLAWLTGPMRRLLVVGGVDWLGTGLMLAASAVYFTKIVGLSTRSVGTGLALAGVVVMFAAVPVGALADRFGTKRVLIAVYLMRSAATVGYLFVGQWWGLVVVATFRILGDQATGPLVQSLAAEIAEGSTRVRLMSLYRVVANVALTVSTSLAGLAIGVGTFRAFATLLVCNAVLFLATAAVLWHIPSDRPAKRAASSLSAKTFRDGRLLVLTVADCLLALWQPLLAIAMPLWVVDHTDAPKFMVGVLFAVNTVFCILLQVPAGKASSTTRSAARSYVTCAVLLVLSCGLFGAAGSTGGWATLALLVLALAATSVAEVLQVGASWTISYAIAPDALRSQYLSAFGLGRTASRNLLGPLLLTSVITMPGCRGWLVLCGVLLVVAAALHPLLRHVLLSPRQETVPTP</sequence>
<evidence type="ECO:0000256" key="2">
    <source>
        <dbReference type="ARBA" id="ARBA00022448"/>
    </source>
</evidence>
<feature type="transmembrane region" description="Helical" evidence="7">
    <location>
        <begin position="103"/>
        <end position="124"/>
    </location>
</feature>
<organism evidence="9 10">
    <name type="scientific">Streptomyces monashensis</name>
    <dbReference type="NCBI Taxonomy" id="1678012"/>
    <lineage>
        <taxon>Bacteria</taxon>
        <taxon>Bacillati</taxon>
        <taxon>Actinomycetota</taxon>
        <taxon>Actinomycetes</taxon>
        <taxon>Kitasatosporales</taxon>
        <taxon>Streptomycetaceae</taxon>
        <taxon>Streptomyces</taxon>
    </lineage>
</organism>
<comment type="subcellular location">
    <subcellularLocation>
        <location evidence="1">Cell membrane</location>
        <topology evidence="1">Multi-pass membrane protein</topology>
    </subcellularLocation>
</comment>
<evidence type="ECO:0000256" key="4">
    <source>
        <dbReference type="ARBA" id="ARBA00022692"/>
    </source>
</evidence>
<dbReference type="OrthoDB" id="6803299at2"/>
<name>A0A1S2QQA3_9ACTN</name>
<feature type="domain" description="Major facilitator superfamily (MFS) profile" evidence="8">
    <location>
        <begin position="1"/>
        <end position="205"/>
    </location>
</feature>
<dbReference type="InterPro" id="IPR020846">
    <property type="entry name" value="MFS_dom"/>
</dbReference>
<dbReference type="PROSITE" id="PS50850">
    <property type="entry name" value="MFS"/>
    <property type="match status" value="1"/>
</dbReference>
<dbReference type="InterPro" id="IPR036259">
    <property type="entry name" value="MFS_trans_sf"/>
</dbReference>
<feature type="transmembrane region" description="Helical" evidence="7">
    <location>
        <begin position="180"/>
        <end position="201"/>
    </location>
</feature>
<feature type="transmembrane region" description="Helical" evidence="7">
    <location>
        <begin position="255"/>
        <end position="276"/>
    </location>
</feature>
<dbReference type="InterPro" id="IPR011701">
    <property type="entry name" value="MFS"/>
</dbReference>
<evidence type="ECO:0000256" key="3">
    <source>
        <dbReference type="ARBA" id="ARBA00022475"/>
    </source>
</evidence>
<evidence type="ECO:0000256" key="7">
    <source>
        <dbReference type="SAM" id="Phobius"/>
    </source>
</evidence>
<keyword evidence="6 7" id="KW-0472">Membrane</keyword>
<keyword evidence="3" id="KW-1003">Cell membrane</keyword>
<reference evidence="9 10" key="1">
    <citation type="submission" date="2016-10" db="EMBL/GenBank/DDBJ databases">
        <title>Genome sequence of Streptomyces sp. MUSC 1.</title>
        <authorList>
            <person name="Lee L.-H."/>
            <person name="Ser H.-L."/>
            <person name="Law J.W.-F."/>
        </authorList>
    </citation>
    <scope>NUCLEOTIDE SEQUENCE [LARGE SCALE GENOMIC DNA]</scope>
    <source>
        <strain evidence="9 10">MUSC 1</strain>
    </source>
</reference>
<dbReference type="Proteomes" id="UP000179642">
    <property type="component" value="Unassembled WGS sequence"/>
</dbReference>
<feature type="transmembrane region" description="Helical" evidence="7">
    <location>
        <begin position="62"/>
        <end position="83"/>
    </location>
</feature>
<evidence type="ECO:0000259" key="8">
    <source>
        <dbReference type="PROSITE" id="PS50850"/>
    </source>
</evidence>
<feature type="transmembrane region" description="Helical" evidence="7">
    <location>
        <begin position="288"/>
        <end position="309"/>
    </location>
</feature>
<feature type="transmembrane region" description="Helical" evidence="7">
    <location>
        <begin position="387"/>
        <end position="405"/>
    </location>
</feature>
<gene>
    <name evidence="9" type="ORF">BIV23_02055</name>
</gene>
<keyword evidence="2" id="KW-0813">Transport</keyword>
<feature type="transmembrane region" description="Helical" evidence="7">
    <location>
        <begin position="28"/>
        <end position="50"/>
    </location>
</feature>
<evidence type="ECO:0000313" key="9">
    <source>
        <dbReference type="EMBL" id="OIK07783.1"/>
    </source>
</evidence>
<keyword evidence="4 7" id="KW-0812">Transmembrane</keyword>
<feature type="transmembrane region" description="Helical" evidence="7">
    <location>
        <begin position="315"/>
        <end position="334"/>
    </location>
</feature>
<accession>A0A1S2QQA3</accession>
<keyword evidence="10" id="KW-1185">Reference proteome</keyword>
<feature type="transmembrane region" description="Helical" evidence="7">
    <location>
        <begin position="222"/>
        <end position="249"/>
    </location>
</feature>
<evidence type="ECO:0000256" key="5">
    <source>
        <dbReference type="ARBA" id="ARBA00022989"/>
    </source>
</evidence>
<evidence type="ECO:0000256" key="1">
    <source>
        <dbReference type="ARBA" id="ARBA00004651"/>
    </source>
</evidence>
<dbReference type="EMBL" id="MLYO01000009">
    <property type="protein sequence ID" value="OIK07783.1"/>
    <property type="molecule type" value="Genomic_DNA"/>
</dbReference>
<dbReference type="Gene3D" id="1.20.1250.20">
    <property type="entry name" value="MFS general substrate transporter like domains"/>
    <property type="match status" value="1"/>
</dbReference>
<dbReference type="SUPFAM" id="SSF103473">
    <property type="entry name" value="MFS general substrate transporter"/>
    <property type="match status" value="1"/>
</dbReference>
<dbReference type="RefSeq" id="WP_071378958.1">
    <property type="nucleotide sequence ID" value="NZ_MLYO01000009.1"/>
</dbReference>
<dbReference type="GO" id="GO:0022857">
    <property type="term" value="F:transmembrane transporter activity"/>
    <property type="evidence" value="ECO:0007669"/>
    <property type="project" value="InterPro"/>
</dbReference>
<dbReference type="Pfam" id="PF07690">
    <property type="entry name" value="MFS_1"/>
    <property type="match status" value="1"/>
</dbReference>
<keyword evidence="5 7" id="KW-1133">Transmembrane helix</keyword>
<dbReference type="AlphaFoldDB" id="A0A1S2QQA3"/>
<proteinExistence type="predicted"/>
<evidence type="ECO:0000256" key="6">
    <source>
        <dbReference type="ARBA" id="ARBA00023136"/>
    </source>
</evidence>